<comment type="caution">
    <text evidence="2">The sequence shown here is derived from an EMBL/GenBank/DDBJ whole genome shotgun (WGS) entry which is preliminary data.</text>
</comment>
<keyword evidence="1" id="KW-0812">Transmembrane</keyword>
<accession>A0A401UUD3</accession>
<evidence type="ECO:0000256" key="1">
    <source>
        <dbReference type="SAM" id="Phobius"/>
    </source>
</evidence>
<dbReference type="RefSeq" id="WP_125006458.1">
    <property type="nucleotide sequence ID" value="NZ_BHYK01000063.1"/>
</dbReference>
<evidence type="ECO:0000313" key="3">
    <source>
        <dbReference type="Proteomes" id="UP000287872"/>
    </source>
</evidence>
<keyword evidence="3" id="KW-1185">Reference proteome</keyword>
<dbReference type="Proteomes" id="UP000287872">
    <property type="component" value="Unassembled WGS sequence"/>
</dbReference>
<keyword evidence="1" id="KW-1133">Transmembrane helix</keyword>
<dbReference type="AlphaFoldDB" id="A0A401UUD3"/>
<organism evidence="2 3">
    <name type="scientific">Clostridium tagluense</name>
    <dbReference type="NCBI Taxonomy" id="360422"/>
    <lineage>
        <taxon>Bacteria</taxon>
        <taxon>Bacillati</taxon>
        <taxon>Bacillota</taxon>
        <taxon>Clostridia</taxon>
        <taxon>Eubacteriales</taxon>
        <taxon>Clostridiaceae</taxon>
        <taxon>Clostridium</taxon>
    </lineage>
</organism>
<sequence length="219" mass="26180">MTSDIIKIVIGSSCIGVVSAGIITSFSNIIIKKKEAQFKIIDRLIDKKILAYDNVMNFISTTREMQITNNNQIVEDLGVDFDVYDKPFRYPRVLENHQIYEEWYELFINLYTNYSMWFNNDLLREINLFQDYMINMYNIVHEIKDKDLYITGIIIRQDFIDFSSNLEKLCFKFYSKQILKLKMENKEKWHKYKPNETKLRLSNTKLIKYKNGIENLKSS</sequence>
<dbReference type="EMBL" id="BHYK01000063">
    <property type="protein sequence ID" value="GCD13160.1"/>
    <property type="molecule type" value="Genomic_DNA"/>
</dbReference>
<evidence type="ECO:0000313" key="2">
    <source>
        <dbReference type="EMBL" id="GCD13160.1"/>
    </source>
</evidence>
<protein>
    <submittedName>
        <fullName evidence="2">Uncharacterized protein</fullName>
    </submittedName>
</protein>
<proteinExistence type="predicted"/>
<feature type="transmembrane region" description="Helical" evidence="1">
    <location>
        <begin position="6"/>
        <end position="31"/>
    </location>
</feature>
<keyword evidence="1" id="KW-0472">Membrane</keyword>
<reference evidence="2 3" key="1">
    <citation type="submission" date="2018-11" db="EMBL/GenBank/DDBJ databases">
        <title>Genome sequencing and assembly of Clostridium tagluense strain A121.</title>
        <authorList>
            <person name="Murakami T."/>
            <person name="Segawa T."/>
            <person name="Shcherbakova V.A."/>
            <person name="Mori H."/>
            <person name="Yoshimura Y."/>
        </authorList>
    </citation>
    <scope>NUCLEOTIDE SEQUENCE [LARGE SCALE GENOMIC DNA]</scope>
    <source>
        <strain evidence="2 3">A121</strain>
    </source>
</reference>
<gene>
    <name evidence="2" type="ORF">Ctaglu_47830</name>
</gene>
<name>A0A401UUD3_9CLOT</name>
<dbReference type="OrthoDB" id="7061718at2"/>